<keyword evidence="1" id="KW-0175">Coiled coil</keyword>
<evidence type="ECO:0000256" key="1">
    <source>
        <dbReference type="SAM" id="Coils"/>
    </source>
</evidence>
<name>A0A1W1BF21_9ZZZZ</name>
<accession>A0A1W1BF21</accession>
<protein>
    <submittedName>
        <fullName evidence="2">Uncharacterized protein</fullName>
    </submittedName>
</protein>
<evidence type="ECO:0000313" key="2">
    <source>
        <dbReference type="EMBL" id="SFV52095.1"/>
    </source>
</evidence>
<organism evidence="2">
    <name type="scientific">hydrothermal vent metagenome</name>
    <dbReference type="NCBI Taxonomy" id="652676"/>
    <lineage>
        <taxon>unclassified sequences</taxon>
        <taxon>metagenomes</taxon>
        <taxon>ecological metagenomes</taxon>
    </lineage>
</organism>
<sequence length="395" mass="46023">MSITPLPNHKFTKTTVLDREFRIKYNLTTTQTEIIAYLVMISQSWKNLIRVDGYFVILTNKLEQDLLLGQKTIEAAITKFKKLGLIETKLVKVEQWSSNENFRGVKLTDKSLNYSLSHYKPAVHQEIVDLKKENENIRVKNDELLIKDMKLEDELKEHRAYRQAIQMQDDINESLDESVRKNLYLLEEQKDEIELLKYQLKKTKDELDLKIEEIEDIKKSSNVSPKKKDEDLEKFIKKIINQYSKTGLPICNSVTNEDNWLREVVFTINSYHKLSFTIEDGTEKQIVSSKKIVNFWRWLYANQHRVGVILDTKNPPNISHLDNFIDQSVILNEKICLIHKIKAVIGGVQIILVNNDTGQLIQLYNGLGNKVSDLTTIENWLKKNAFSTRVLDDVT</sequence>
<reference evidence="2" key="1">
    <citation type="submission" date="2016-10" db="EMBL/GenBank/DDBJ databases">
        <authorList>
            <person name="de Groot N.N."/>
        </authorList>
    </citation>
    <scope>NUCLEOTIDE SEQUENCE</scope>
</reference>
<gene>
    <name evidence="2" type="ORF">MNB_SV-9-565</name>
</gene>
<proteinExistence type="predicted"/>
<dbReference type="AlphaFoldDB" id="A0A1W1BF21"/>
<feature type="coiled-coil region" evidence="1">
    <location>
        <begin position="186"/>
        <end position="220"/>
    </location>
</feature>
<dbReference type="EMBL" id="FPHG01000014">
    <property type="protein sequence ID" value="SFV52095.1"/>
    <property type="molecule type" value="Genomic_DNA"/>
</dbReference>